<keyword evidence="3" id="KW-0175">Coiled coil</keyword>
<evidence type="ECO:0000256" key="2">
    <source>
        <dbReference type="ARBA" id="ARBA00023242"/>
    </source>
</evidence>
<dbReference type="PROSITE" id="PS50812">
    <property type="entry name" value="PWWP"/>
    <property type="match status" value="1"/>
</dbReference>
<dbReference type="SUPFAM" id="SSF63748">
    <property type="entry name" value="Tudor/PWWP/MBT"/>
    <property type="match status" value="1"/>
</dbReference>
<evidence type="ECO:0000313" key="6">
    <source>
        <dbReference type="EMBL" id="GMI12495.1"/>
    </source>
</evidence>
<dbReference type="InterPro" id="IPR028941">
    <property type="entry name" value="WHIM2_dom"/>
</dbReference>
<keyword evidence="2" id="KW-0539">Nucleus</keyword>
<organism evidence="6 7">
    <name type="scientific">Triparma verrucosa</name>
    <dbReference type="NCBI Taxonomy" id="1606542"/>
    <lineage>
        <taxon>Eukaryota</taxon>
        <taxon>Sar</taxon>
        <taxon>Stramenopiles</taxon>
        <taxon>Ochrophyta</taxon>
        <taxon>Bolidophyceae</taxon>
        <taxon>Parmales</taxon>
        <taxon>Triparmaceae</taxon>
        <taxon>Triparma</taxon>
    </lineage>
</organism>
<evidence type="ECO:0000256" key="1">
    <source>
        <dbReference type="ARBA" id="ARBA00004123"/>
    </source>
</evidence>
<dbReference type="GO" id="GO:0005634">
    <property type="term" value="C:nucleus"/>
    <property type="evidence" value="ECO:0007669"/>
    <property type="project" value="UniProtKB-SubCell"/>
</dbReference>
<comment type="caution">
    <text evidence="6">The sequence shown here is derived from an EMBL/GenBank/DDBJ whole genome shotgun (WGS) entry which is preliminary data.</text>
</comment>
<evidence type="ECO:0000256" key="4">
    <source>
        <dbReference type="SAM" id="MobiDB-lite"/>
    </source>
</evidence>
<dbReference type="Pfam" id="PF00855">
    <property type="entry name" value="PWWP"/>
    <property type="match status" value="1"/>
</dbReference>
<feature type="coiled-coil region" evidence="3">
    <location>
        <begin position="887"/>
        <end position="917"/>
    </location>
</feature>
<name>A0A9W7FI38_9STRA</name>
<dbReference type="AlphaFoldDB" id="A0A9W7FI38"/>
<comment type="subcellular location">
    <subcellularLocation>
        <location evidence="1">Nucleus</location>
    </subcellularLocation>
</comment>
<proteinExistence type="predicted"/>
<evidence type="ECO:0000259" key="5">
    <source>
        <dbReference type="PROSITE" id="PS50812"/>
    </source>
</evidence>
<feature type="region of interest" description="Disordered" evidence="4">
    <location>
        <begin position="470"/>
        <end position="500"/>
    </location>
</feature>
<evidence type="ECO:0000256" key="3">
    <source>
        <dbReference type="SAM" id="Coils"/>
    </source>
</evidence>
<dbReference type="EMBL" id="BRXX01000447">
    <property type="protein sequence ID" value="GMI12495.1"/>
    <property type="molecule type" value="Genomic_DNA"/>
</dbReference>
<evidence type="ECO:0000313" key="7">
    <source>
        <dbReference type="Proteomes" id="UP001165160"/>
    </source>
</evidence>
<accession>A0A9W7FI38</accession>
<dbReference type="Proteomes" id="UP001165160">
    <property type="component" value="Unassembled WGS sequence"/>
</dbReference>
<reference evidence="7" key="1">
    <citation type="journal article" date="2023" name="Commun. Biol.">
        <title>Genome analysis of Parmales, the sister group of diatoms, reveals the evolutionary specialization of diatoms from phago-mixotrophs to photoautotrophs.</title>
        <authorList>
            <person name="Ban H."/>
            <person name="Sato S."/>
            <person name="Yoshikawa S."/>
            <person name="Yamada K."/>
            <person name="Nakamura Y."/>
            <person name="Ichinomiya M."/>
            <person name="Sato N."/>
            <person name="Blanc-Mathieu R."/>
            <person name="Endo H."/>
            <person name="Kuwata A."/>
            <person name="Ogata H."/>
        </authorList>
    </citation>
    <scope>NUCLEOTIDE SEQUENCE [LARGE SCALE GENOMIC DNA]</scope>
    <source>
        <strain evidence="7">NIES 3699</strain>
    </source>
</reference>
<keyword evidence="7" id="KW-1185">Reference proteome</keyword>
<dbReference type="InterPro" id="IPR000313">
    <property type="entry name" value="PWWP_dom"/>
</dbReference>
<feature type="compositionally biased region" description="Basic and acidic residues" evidence="4">
    <location>
        <begin position="627"/>
        <end position="640"/>
    </location>
</feature>
<protein>
    <recommendedName>
        <fullName evidence="5">PWWP domain-containing protein</fullName>
    </recommendedName>
</protein>
<feature type="region of interest" description="Disordered" evidence="4">
    <location>
        <begin position="627"/>
        <end position="649"/>
    </location>
</feature>
<sequence length="1112" mass="125004">MSLPQAEPMVISVEPGPQQPEKTKLNDLILIEADKDDAIRQQVETLTAYSTTHRLWQVLRIEEKSINRKWGTYAGLSRITLGGKGFKSVKSKKDPTLLWKLIDTLEPVGEHNLTVPPVEFLDIQTDYENSAGSTKKRKKEVPGIEVEKKKRTFLEAVIVVLREKGVCSRQVLSSLVANIQNTEQDKKLNSNLKTALEKGVREDIIVKVAASYKLNASWVKSERDKAKKAKIAKEAPVKFPIADHLLAAYDKKRRVKDKKPPLPQGAPLGDIDKPWMNDAIAIHALFSDEDFIGKVEFGYDQLNKSLEAGPNFPTLLTTLFVKSLKLLAAEGGSESDDEKKLDRRYEIFEDFVDLICPLTWPKCAILFLEQQRLYSEKNIQREREENCVRGQQEEVVFWGEMADKVMLKLRKDEPDALTPIERAHLLRLLVDELSAKYMLTVYEERSAAAEDAARKVRKAEAEVKKIAKDNEQTQAEWAREEEEEEKKNGGKKRKKRDGDREAEIIKMQKAEKAAEVAVEEAEEDYEDIISTEIMRHPSLGVDRHGTEFFHFPSLQGKLFLRSKSKKWTVLSKMSEYDAIVAALDERGIKEQALLGKLRGRAYMTDDVLDEKKLQEIDRLNKKIERLQEDQRRKEEHEAKQGRRSTRVVEEATGPTELELLIAKRDGVGGNVDPDLDPEIAKLRDSGVLVSLAEDLELEGGIDVYQKIPKFPKHSPGVAPMDHKVLPFCEAANPATFLAREILAFEAYVTAFQPLSDRTRSSKFRDELKAICDDEFSTIKEKIKALKAPLKVLEARVYNLAGGDFIDQQYEIDSAIQFDEEGGDGSDSDEDAESVDLDEDDFFKFDFLTPTLQNLSSALHRTRRKDWVKELGNVTTVGGLATIFYGLVKEARTKLDEMEEAKHEFNRVVERLQNLSALQALPANVQKKKATALKNALKEAKTVAKGNPMVYTPVSPSKTCFWAQIQDFPWWPVIAFIADDEHIRNLLKKNGLALVSFFAENEMHLVNIANLKSLFDEEGITHLPEKPKTPLRGTAKMTFNEAVRIAQKLDYGLQFESTKHGLGLLKEMEVLPVKAGGGGGGGGVGVSGKKTGGSPVKQGRVSPTVNGKGRVSP</sequence>
<dbReference type="Gene3D" id="2.30.30.140">
    <property type="match status" value="1"/>
</dbReference>
<dbReference type="CDD" id="cd05162">
    <property type="entry name" value="PWWP"/>
    <property type="match status" value="1"/>
</dbReference>
<gene>
    <name evidence="6" type="ORF">TrVE_jg5407</name>
</gene>
<feature type="domain" description="PWWP" evidence="5">
    <location>
        <begin position="956"/>
        <end position="1016"/>
    </location>
</feature>
<dbReference type="Pfam" id="PF15613">
    <property type="entry name" value="WSD"/>
    <property type="match status" value="1"/>
</dbReference>
<feature type="region of interest" description="Disordered" evidence="4">
    <location>
        <begin position="1077"/>
        <end position="1112"/>
    </location>
</feature>